<accession>A0ABU5HID8</accession>
<keyword evidence="3" id="KW-1185">Reference proteome</keyword>
<gene>
    <name evidence="2" type="ORF">SYV04_36020</name>
</gene>
<evidence type="ECO:0000313" key="2">
    <source>
        <dbReference type="EMBL" id="MDY7231850.1"/>
    </source>
</evidence>
<evidence type="ECO:0000313" key="3">
    <source>
        <dbReference type="Proteomes" id="UP001291309"/>
    </source>
</evidence>
<dbReference type="Proteomes" id="UP001291309">
    <property type="component" value="Unassembled WGS sequence"/>
</dbReference>
<organism evidence="2 3">
    <name type="scientific">Hyalangium rubrum</name>
    <dbReference type="NCBI Taxonomy" id="3103134"/>
    <lineage>
        <taxon>Bacteria</taxon>
        <taxon>Pseudomonadati</taxon>
        <taxon>Myxococcota</taxon>
        <taxon>Myxococcia</taxon>
        <taxon>Myxococcales</taxon>
        <taxon>Cystobacterineae</taxon>
        <taxon>Archangiaceae</taxon>
        <taxon>Hyalangium</taxon>
    </lineage>
</organism>
<dbReference type="EMBL" id="JAXIVS010000016">
    <property type="protein sequence ID" value="MDY7231850.1"/>
    <property type="molecule type" value="Genomic_DNA"/>
</dbReference>
<name>A0ABU5HID8_9BACT</name>
<proteinExistence type="predicted"/>
<evidence type="ECO:0000256" key="1">
    <source>
        <dbReference type="SAM" id="Phobius"/>
    </source>
</evidence>
<keyword evidence="1" id="KW-0812">Transmembrane</keyword>
<keyword evidence="1" id="KW-0472">Membrane</keyword>
<feature type="transmembrane region" description="Helical" evidence="1">
    <location>
        <begin position="52"/>
        <end position="73"/>
    </location>
</feature>
<comment type="caution">
    <text evidence="2">The sequence shown here is derived from an EMBL/GenBank/DDBJ whole genome shotgun (WGS) entry which is preliminary data.</text>
</comment>
<protein>
    <submittedName>
        <fullName evidence="2">Uncharacterized protein</fullName>
    </submittedName>
</protein>
<dbReference type="RefSeq" id="WP_321550561.1">
    <property type="nucleotide sequence ID" value="NZ_JAXIVS010000016.1"/>
</dbReference>
<sequence length="157" mass="17665">MLTLLLSLLLHLVQIEGLPEGFPGQDDQPGYVKPTSSMAPTYFELLEQNSHILYPALGILTAVLLVAGILQAWRSQDMDGLTKNEFKRAIVNELRRNLSGLPGDVLARAVGLDRLKTMKLLEQMQQEGMINSYMSSNNMQMYRVRGAGPEDKRDKRY</sequence>
<keyword evidence="1" id="KW-1133">Transmembrane helix</keyword>
<reference evidence="2 3" key="1">
    <citation type="submission" date="2023-12" db="EMBL/GenBank/DDBJ databases">
        <title>the genome sequence of Hyalangium sp. s54d21.</title>
        <authorList>
            <person name="Zhang X."/>
        </authorList>
    </citation>
    <scope>NUCLEOTIDE SEQUENCE [LARGE SCALE GENOMIC DNA]</scope>
    <source>
        <strain evidence="3">s54d21</strain>
    </source>
</reference>